<evidence type="ECO:0000313" key="3">
    <source>
        <dbReference type="EMBL" id="PPQ74091.1"/>
    </source>
</evidence>
<keyword evidence="1" id="KW-1133">Transmembrane helix</keyword>
<comment type="caution">
    <text evidence="3">The sequence shown here is derived from an EMBL/GenBank/DDBJ whole genome shotgun (WGS) entry which is preliminary data.</text>
</comment>
<gene>
    <name evidence="3" type="ORF">CVT26_006493</name>
</gene>
<name>A0A409W6E9_9AGAR</name>
<accession>A0A409W6E9</accession>
<proteinExistence type="predicted"/>
<evidence type="ECO:0000256" key="1">
    <source>
        <dbReference type="SAM" id="Phobius"/>
    </source>
</evidence>
<keyword evidence="1" id="KW-0812">Transmembrane</keyword>
<keyword evidence="1" id="KW-0472">Membrane</keyword>
<sequence length="92" mass="10033">MNFKIFIQGMCSIMLLGLTMASAVAVPDKRVPEIRAETPSSASHSIKFLKTGSAFLHTIYGIVALGATVAMATAIPERRAEMHVEWAWDRLA</sequence>
<feature type="signal peptide" evidence="2">
    <location>
        <begin position="1"/>
        <end position="21"/>
    </location>
</feature>
<dbReference type="AlphaFoldDB" id="A0A409W6E9"/>
<evidence type="ECO:0000313" key="4">
    <source>
        <dbReference type="Proteomes" id="UP000284706"/>
    </source>
</evidence>
<evidence type="ECO:0000256" key="2">
    <source>
        <dbReference type="SAM" id="SignalP"/>
    </source>
</evidence>
<evidence type="ECO:0008006" key="5">
    <source>
        <dbReference type="Google" id="ProtNLM"/>
    </source>
</evidence>
<keyword evidence="2" id="KW-0732">Signal</keyword>
<protein>
    <recommendedName>
        <fullName evidence="5">DUF1772 domain-containing protein</fullName>
    </recommendedName>
</protein>
<dbReference type="InParanoid" id="A0A409W6E9"/>
<organism evidence="3 4">
    <name type="scientific">Gymnopilus dilepis</name>
    <dbReference type="NCBI Taxonomy" id="231916"/>
    <lineage>
        <taxon>Eukaryota</taxon>
        <taxon>Fungi</taxon>
        <taxon>Dikarya</taxon>
        <taxon>Basidiomycota</taxon>
        <taxon>Agaricomycotina</taxon>
        <taxon>Agaricomycetes</taxon>
        <taxon>Agaricomycetidae</taxon>
        <taxon>Agaricales</taxon>
        <taxon>Agaricineae</taxon>
        <taxon>Hymenogastraceae</taxon>
        <taxon>Gymnopilus</taxon>
    </lineage>
</organism>
<reference evidence="3 4" key="1">
    <citation type="journal article" date="2018" name="Evol. Lett.">
        <title>Horizontal gene cluster transfer increased hallucinogenic mushroom diversity.</title>
        <authorList>
            <person name="Reynolds H.T."/>
            <person name="Vijayakumar V."/>
            <person name="Gluck-Thaler E."/>
            <person name="Korotkin H.B."/>
            <person name="Matheny P.B."/>
            <person name="Slot J.C."/>
        </authorList>
    </citation>
    <scope>NUCLEOTIDE SEQUENCE [LARGE SCALE GENOMIC DNA]</scope>
    <source>
        <strain evidence="3 4">SRW20</strain>
    </source>
</reference>
<dbReference type="Proteomes" id="UP000284706">
    <property type="component" value="Unassembled WGS sequence"/>
</dbReference>
<keyword evidence="4" id="KW-1185">Reference proteome</keyword>
<dbReference type="EMBL" id="NHYE01005365">
    <property type="protein sequence ID" value="PPQ74091.1"/>
    <property type="molecule type" value="Genomic_DNA"/>
</dbReference>
<feature type="transmembrane region" description="Helical" evidence="1">
    <location>
        <begin position="54"/>
        <end position="75"/>
    </location>
</feature>
<feature type="chain" id="PRO_5019522095" description="DUF1772 domain-containing protein" evidence="2">
    <location>
        <begin position="22"/>
        <end position="92"/>
    </location>
</feature>